<evidence type="ECO:0000256" key="2">
    <source>
        <dbReference type="ARBA" id="ARBA00023015"/>
    </source>
</evidence>
<dbReference type="InterPro" id="IPR013325">
    <property type="entry name" value="RNA_pol_sigma_r2"/>
</dbReference>
<dbReference type="Proteomes" id="UP000697710">
    <property type="component" value="Unassembled WGS sequence"/>
</dbReference>
<dbReference type="Gene3D" id="1.10.1740.10">
    <property type="match status" value="1"/>
</dbReference>
<protein>
    <submittedName>
        <fullName evidence="6">Sigma-70 family RNA polymerase sigma factor</fullName>
    </submittedName>
</protein>
<evidence type="ECO:0000256" key="1">
    <source>
        <dbReference type="ARBA" id="ARBA00010641"/>
    </source>
</evidence>
<dbReference type="InterPro" id="IPR039425">
    <property type="entry name" value="RNA_pol_sigma-70-like"/>
</dbReference>
<name>A0A956M144_UNCEI</name>
<dbReference type="InterPro" id="IPR013324">
    <property type="entry name" value="RNA_pol_sigma_r3/r4-like"/>
</dbReference>
<comment type="caution">
    <text evidence="6">The sequence shown here is derived from an EMBL/GenBank/DDBJ whole genome shotgun (WGS) entry which is preliminary data.</text>
</comment>
<dbReference type="InterPro" id="IPR036388">
    <property type="entry name" value="WH-like_DNA-bd_sf"/>
</dbReference>
<dbReference type="PANTHER" id="PTHR43133">
    <property type="entry name" value="RNA POLYMERASE ECF-TYPE SIGMA FACTO"/>
    <property type="match status" value="1"/>
</dbReference>
<evidence type="ECO:0000256" key="5">
    <source>
        <dbReference type="ARBA" id="ARBA00023163"/>
    </source>
</evidence>
<evidence type="ECO:0000313" key="7">
    <source>
        <dbReference type="Proteomes" id="UP000697710"/>
    </source>
</evidence>
<dbReference type="GO" id="GO:0016987">
    <property type="term" value="F:sigma factor activity"/>
    <property type="evidence" value="ECO:0007669"/>
    <property type="project" value="UniProtKB-KW"/>
</dbReference>
<reference evidence="6" key="1">
    <citation type="submission" date="2020-04" db="EMBL/GenBank/DDBJ databases">
        <authorList>
            <person name="Zhang T."/>
        </authorList>
    </citation>
    <scope>NUCLEOTIDE SEQUENCE</scope>
    <source>
        <strain evidence="6">HKST-UBA01</strain>
    </source>
</reference>
<reference evidence="6" key="2">
    <citation type="journal article" date="2021" name="Microbiome">
        <title>Successional dynamics and alternative stable states in a saline activated sludge microbial community over 9 years.</title>
        <authorList>
            <person name="Wang Y."/>
            <person name="Ye J."/>
            <person name="Ju F."/>
            <person name="Liu L."/>
            <person name="Boyd J.A."/>
            <person name="Deng Y."/>
            <person name="Parks D.H."/>
            <person name="Jiang X."/>
            <person name="Yin X."/>
            <person name="Woodcroft B.J."/>
            <person name="Tyson G.W."/>
            <person name="Hugenholtz P."/>
            <person name="Polz M.F."/>
            <person name="Zhang T."/>
        </authorList>
    </citation>
    <scope>NUCLEOTIDE SEQUENCE</scope>
    <source>
        <strain evidence="6">HKST-UBA01</strain>
    </source>
</reference>
<dbReference type="PANTHER" id="PTHR43133:SF8">
    <property type="entry name" value="RNA POLYMERASE SIGMA FACTOR HI_1459-RELATED"/>
    <property type="match status" value="1"/>
</dbReference>
<organism evidence="6 7">
    <name type="scientific">Eiseniibacteriota bacterium</name>
    <dbReference type="NCBI Taxonomy" id="2212470"/>
    <lineage>
        <taxon>Bacteria</taxon>
        <taxon>Candidatus Eiseniibacteriota</taxon>
    </lineage>
</organism>
<evidence type="ECO:0000256" key="3">
    <source>
        <dbReference type="ARBA" id="ARBA00023082"/>
    </source>
</evidence>
<dbReference type="NCBIfam" id="TIGR02937">
    <property type="entry name" value="sigma70-ECF"/>
    <property type="match status" value="1"/>
</dbReference>
<dbReference type="SUPFAM" id="SSF88946">
    <property type="entry name" value="Sigma2 domain of RNA polymerase sigma factors"/>
    <property type="match status" value="1"/>
</dbReference>
<dbReference type="GO" id="GO:0003677">
    <property type="term" value="F:DNA binding"/>
    <property type="evidence" value="ECO:0007669"/>
    <property type="project" value="UniProtKB-KW"/>
</dbReference>
<keyword evidence="2" id="KW-0805">Transcription regulation</keyword>
<dbReference type="Gene3D" id="1.10.10.10">
    <property type="entry name" value="Winged helix-like DNA-binding domain superfamily/Winged helix DNA-binding domain"/>
    <property type="match status" value="1"/>
</dbReference>
<keyword evidence="3" id="KW-0731">Sigma factor</keyword>
<evidence type="ECO:0000256" key="4">
    <source>
        <dbReference type="ARBA" id="ARBA00023125"/>
    </source>
</evidence>
<comment type="similarity">
    <text evidence="1">Belongs to the sigma-70 factor family. ECF subfamily.</text>
</comment>
<evidence type="ECO:0000313" key="6">
    <source>
        <dbReference type="EMBL" id="MCA9728642.1"/>
    </source>
</evidence>
<proteinExistence type="inferred from homology"/>
<dbReference type="EMBL" id="JAGQHR010000438">
    <property type="protein sequence ID" value="MCA9728642.1"/>
    <property type="molecule type" value="Genomic_DNA"/>
</dbReference>
<keyword evidence="4" id="KW-0238">DNA-binding</keyword>
<accession>A0A956M144</accession>
<dbReference type="AlphaFoldDB" id="A0A956M144"/>
<gene>
    <name evidence="6" type="ORF">KC729_13215</name>
</gene>
<keyword evidence="5" id="KW-0804">Transcription</keyword>
<dbReference type="InterPro" id="IPR014284">
    <property type="entry name" value="RNA_pol_sigma-70_dom"/>
</dbReference>
<sequence length="190" mass="21424">MQNASSESLLAACLTGDERAWDEMIRRFANLIYSTILRTDLPTEEVEEAFQASIVAIHQQLGTLRDPARIVPWIIGISYRQAINRIRARRRESVGAVSHAMLEASGLVPEVGDLPDQQRVRLELAHRVQRAMESLPERCRSLLHSLFFEDPSPEYAEIADRYGIPIGSIGPTRARCLDKMRQAIERSDAS</sequence>
<dbReference type="GO" id="GO:0006352">
    <property type="term" value="P:DNA-templated transcription initiation"/>
    <property type="evidence" value="ECO:0007669"/>
    <property type="project" value="InterPro"/>
</dbReference>
<dbReference type="SUPFAM" id="SSF88659">
    <property type="entry name" value="Sigma3 and sigma4 domains of RNA polymerase sigma factors"/>
    <property type="match status" value="1"/>
</dbReference>